<organism evidence="2 3">
    <name type="scientific">Alkaliphilus metalliredigens (strain QYMF)</name>
    <dbReference type="NCBI Taxonomy" id="293826"/>
    <lineage>
        <taxon>Bacteria</taxon>
        <taxon>Bacillati</taxon>
        <taxon>Bacillota</taxon>
        <taxon>Clostridia</taxon>
        <taxon>Peptostreptococcales</taxon>
        <taxon>Natronincolaceae</taxon>
        <taxon>Alkaliphilus</taxon>
    </lineage>
</organism>
<dbReference type="GO" id="GO:0008757">
    <property type="term" value="F:S-adenosylmethionine-dependent methyltransferase activity"/>
    <property type="evidence" value="ECO:0007669"/>
    <property type="project" value="InterPro"/>
</dbReference>
<name>A6TPQ5_ALKMQ</name>
<gene>
    <name evidence="2" type="ordered locus">Amet_2010</name>
</gene>
<evidence type="ECO:0000313" key="3">
    <source>
        <dbReference type="Proteomes" id="UP000001572"/>
    </source>
</evidence>
<proteinExistence type="predicted"/>
<keyword evidence="2" id="KW-0489">Methyltransferase</keyword>
<reference evidence="3" key="1">
    <citation type="journal article" date="2016" name="Genome Announc.">
        <title>Complete genome sequence of Alkaliphilus metalliredigens strain QYMF, an alkaliphilic and metal-reducing bacterium isolated from borax-contaminated leachate ponds.</title>
        <authorList>
            <person name="Hwang C."/>
            <person name="Copeland A."/>
            <person name="Lucas S."/>
            <person name="Lapidus A."/>
            <person name="Barry K."/>
            <person name="Detter J.C."/>
            <person name="Glavina Del Rio T."/>
            <person name="Hammon N."/>
            <person name="Israni S."/>
            <person name="Dalin E."/>
            <person name="Tice H."/>
            <person name="Pitluck S."/>
            <person name="Chertkov O."/>
            <person name="Brettin T."/>
            <person name="Bruce D."/>
            <person name="Han C."/>
            <person name="Schmutz J."/>
            <person name="Larimer F."/>
            <person name="Land M.L."/>
            <person name="Hauser L."/>
            <person name="Kyrpides N."/>
            <person name="Mikhailova N."/>
            <person name="Ye Q."/>
            <person name="Zhou J."/>
            <person name="Richardson P."/>
            <person name="Fields M.W."/>
        </authorList>
    </citation>
    <scope>NUCLEOTIDE SEQUENCE [LARGE SCALE GENOMIC DNA]</scope>
    <source>
        <strain evidence="3">QYMF</strain>
    </source>
</reference>
<accession>A6TPQ5</accession>
<dbReference type="PANTHER" id="PTHR43591">
    <property type="entry name" value="METHYLTRANSFERASE"/>
    <property type="match status" value="1"/>
</dbReference>
<dbReference type="KEGG" id="amt:Amet_2010"/>
<dbReference type="GO" id="GO:0032259">
    <property type="term" value="P:methylation"/>
    <property type="evidence" value="ECO:0007669"/>
    <property type="project" value="UniProtKB-KW"/>
</dbReference>
<dbReference type="RefSeq" id="WP_012063153.1">
    <property type="nucleotide sequence ID" value="NC_009633.1"/>
</dbReference>
<sequence>MKKLREIEDYWNQRARGFSLSVVEELEDDKKDQWLQLFKKYGMTERKLKVLDVGTGSGFFAVLLAQEGHDVTGIDYTPNMLKHAEETARKFNVKLDLRQMDAQNLEFEDESFDLIVTRNLMWNLEFPEKAYREWIRVLKKGGKIINFDGNYYLHLHDDVYKEGYEKIEYVPDRQGHTKNNIDNVDFSIMREIARELPMSSIRRPQWDVNTLVAMGVNSVSVDLSQGRKFAAMDQENNEIYLTSAFMICAEK</sequence>
<dbReference type="eggNOG" id="COG2226">
    <property type="taxonomic scope" value="Bacteria"/>
</dbReference>
<keyword evidence="3" id="KW-1185">Reference proteome</keyword>
<dbReference type="SUPFAM" id="SSF53335">
    <property type="entry name" value="S-adenosyl-L-methionine-dependent methyltransferases"/>
    <property type="match status" value="1"/>
</dbReference>
<dbReference type="AlphaFoldDB" id="A6TPQ5"/>
<dbReference type="InterPro" id="IPR029063">
    <property type="entry name" value="SAM-dependent_MTases_sf"/>
</dbReference>
<feature type="domain" description="Methyltransferase type 11" evidence="1">
    <location>
        <begin position="51"/>
        <end position="145"/>
    </location>
</feature>
<dbReference type="InterPro" id="IPR013216">
    <property type="entry name" value="Methyltransf_11"/>
</dbReference>
<protein>
    <submittedName>
        <fullName evidence="2">Methyltransferase type 11</fullName>
    </submittedName>
</protein>
<dbReference type="STRING" id="293826.Amet_2010"/>
<dbReference type="PANTHER" id="PTHR43591:SF24">
    <property type="entry name" value="2-METHOXY-6-POLYPRENYL-1,4-BENZOQUINOL METHYLASE, MITOCHONDRIAL"/>
    <property type="match status" value="1"/>
</dbReference>
<dbReference type="EMBL" id="CP000724">
    <property type="protein sequence ID" value="ABR48173.1"/>
    <property type="molecule type" value="Genomic_DNA"/>
</dbReference>
<dbReference type="OrthoDB" id="5522265at2"/>
<dbReference type="Pfam" id="PF08241">
    <property type="entry name" value="Methyltransf_11"/>
    <property type="match status" value="1"/>
</dbReference>
<dbReference type="CDD" id="cd02440">
    <property type="entry name" value="AdoMet_MTases"/>
    <property type="match status" value="1"/>
</dbReference>
<dbReference type="Proteomes" id="UP000001572">
    <property type="component" value="Chromosome"/>
</dbReference>
<keyword evidence="2" id="KW-0808">Transferase</keyword>
<evidence type="ECO:0000313" key="2">
    <source>
        <dbReference type="EMBL" id="ABR48173.1"/>
    </source>
</evidence>
<evidence type="ECO:0000259" key="1">
    <source>
        <dbReference type="Pfam" id="PF08241"/>
    </source>
</evidence>
<dbReference type="HOGENOM" id="CLU_037990_4_0_9"/>
<dbReference type="Gene3D" id="3.40.50.150">
    <property type="entry name" value="Vaccinia Virus protein VP39"/>
    <property type="match status" value="1"/>
</dbReference>